<proteinExistence type="predicted"/>
<name>A0A0K9XJQ3_9ACTN</name>
<dbReference type="SUPFAM" id="SSF56112">
    <property type="entry name" value="Protein kinase-like (PK-like)"/>
    <property type="match status" value="1"/>
</dbReference>
<dbReference type="EMBL" id="LFXA01000002">
    <property type="protein sequence ID" value="KNB53619.1"/>
    <property type="molecule type" value="Genomic_DNA"/>
</dbReference>
<dbReference type="InterPro" id="IPR011009">
    <property type="entry name" value="Kinase-like_dom_sf"/>
</dbReference>
<evidence type="ECO:0000313" key="2">
    <source>
        <dbReference type="Proteomes" id="UP000037288"/>
    </source>
</evidence>
<dbReference type="STRING" id="1678637.AC230_03030"/>
<organism evidence="1 2">
    <name type="scientific">Streptomyces caatingaensis</name>
    <dbReference type="NCBI Taxonomy" id="1678637"/>
    <lineage>
        <taxon>Bacteria</taxon>
        <taxon>Bacillati</taxon>
        <taxon>Actinomycetota</taxon>
        <taxon>Actinomycetes</taxon>
        <taxon>Kitasatosporales</taxon>
        <taxon>Streptomycetaceae</taxon>
        <taxon>Streptomyces</taxon>
    </lineage>
</organism>
<dbReference type="PATRIC" id="fig|1678637.3.peg.658"/>
<sequence>MNSPVNEEVQALMEAAHDRAAKALGLTCTGPLAWGFLGVTLGRRAGDRWLRVSRTAKRNAGRKAGEGIVGASELVPDGVPRPRLHGVHDWTDGEWAFESEVLDYLTQPTVSPDRADIDHDPGLPDEWWADLRRALALLTEAEGVKVTVRDGWIERAFPQFLGIPAPAKVERVTGHGDLHWGNLTAAPLCLLDWERWGLVPFGYDAGLLHANSLLVPDVAARIRKEFAPILDTPAGRIGELAALAEMLQAVARGWYPDLAPRLVARAEALTGVRPPVPVHSEVSA</sequence>
<protein>
    <recommendedName>
        <fullName evidence="3">Aminoglycoside phosphotransferase</fullName>
    </recommendedName>
</protein>
<gene>
    <name evidence="1" type="ORF">AC230_03030</name>
</gene>
<accession>A0A0K9XJQ3</accession>
<dbReference type="OrthoDB" id="3680308at2"/>
<reference evidence="2" key="1">
    <citation type="submission" date="2015-07" db="EMBL/GenBank/DDBJ databases">
        <title>Draft genome sequence of Streptomyces sp. CMAA 1322, a bacterium isolated from Caatinga biome, from dry forest semiarid of Brazil.</title>
        <authorList>
            <person name="Santos S.N."/>
            <person name="Gacesa R."/>
            <person name="Taketani R.G."/>
            <person name="Long P.F."/>
            <person name="Melo I.S."/>
        </authorList>
    </citation>
    <scope>NUCLEOTIDE SEQUENCE [LARGE SCALE GENOMIC DNA]</scope>
    <source>
        <strain evidence="2">CMAA 1322</strain>
    </source>
</reference>
<dbReference type="AlphaFoldDB" id="A0A0K9XJQ3"/>
<keyword evidence="2" id="KW-1185">Reference proteome</keyword>
<comment type="caution">
    <text evidence="1">The sequence shown here is derived from an EMBL/GenBank/DDBJ whole genome shotgun (WGS) entry which is preliminary data.</text>
</comment>
<dbReference type="Proteomes" id="UP000037288">
    <property type="component" value="Unassembled WGS sequence"/>
</dbReference>
<evidence type="ECO:0000313" key="1">
    <source>
        <dbReference type="EMBL" id="KNB53619.1"/>
    </source>
</evidence>
<dbReference type="RefSeq" id="WP_049714341.1">
    <property type="nucleotide sequence ID" value="NZ_LFXA01000002.1"/>
</dbReference>
<evidence type="ECO:0008006" key="3">
    <source>
        <dbReference type="Google" id="ProtNLM"/>
    </source>
</evidence>